<evidence type="ECO:0000259" key="4">
    <source>
        <dbReference type="PROSITE" id="PS50042"/>
    </source>
</evidence>
<dbReference type="EMBL" id="JBHULR010000003">
    <property type="protein sequence ID" value="MFD2547876.1"/>
    <property type="molecule type" value="Genomic_DNA"/>
</dbReference>
<evidence type="ECO:0000256" key="2">
    <source>
        <dbReference type="ARBA" id="ARBA00023125"/>
    </source>
</evidence>
<accession>A0ABW5KGB0</accession>
<dbReference type="RefSeq" id="WP_380903051.1">
    <property type="nucleotide sequence ID" value="NZ_JBHUEG010000007.1"/>
</dbReference>
<dbReference type="Pfam" id="PF13545">
    <property type="entry name" value="HTH_Crp_2"/>
    <property type="match status" value="1"/>
</dbReference>
<dbReference type="InterPro" id="IPR018490">
    <property type="entry name" value="cNMP-bd_dom_sf"/>
</dbReference>
<dbReference type="PRINTS" id="PR00034">
    <property type="entry name" value="HTHCRP"/>
</dbReference>
<dbReference type="PROSITE" id="PS51063">
    <property type="entry name" value="HTH_CRP_2"/>
    <property type="match status" value="1"/>
</dbReference>
<name>A0ABW5KGB0_9SPHI</name>
<evidence type="ECO:0000313" key="6">
    <source>
        <dbReference type="EMBL" id="MFD2547876.1"/>
    </source>
</evidence>
<evidence type="ECO:0000313" key="7">
    <source>
        <dbReference type="Proteomes" id="UP001597545"/>
    </source>
</evidence>
<feature type="domain" description="Cyclic nucleotide-binding" evidence="4">
    <location>
        <begin position="35"/>
        <end position="111"/>
    </location>
</feature>
<dbReference type="InterPro" id="IPR014710">
    <property type="entry name" value="RmlC-like_jellyroll"/>
</dbReference>
<dbReference type="InterPro" id="IPR050397">
    <property type="entry name" value="Env_Response_Regulators"/>
</dbReference>
<feature type="domain" description="HTH crp-type" evidence="5">
    <location>
        <begin position="148"/>
        <end position="220"/>
    </location>
</feature>
<dbReference type="Gene3D" id="1.10.10.10">
    <property type="entry name" value="Winged helix-like DNA-binding domain superfamily/Winged helix DNA-binding domain"/>
    <property type="match status" value="1"/>
</dbReference>
<dbReference type="PROSITE" id="PS50042">
    <property type="entry name" value="CNMP_BINDING_3"/>
    <property type="match status" value="1"/>
</dbReference>
<reference evidence="7" key="1">
    <citation type="journal article" date="2019" name="Int. J. Syst. Evol. Microbiol.">
        <title>The Global Catalogue of Microorganisms (GCM) 10K type strain sequencing project: providing services to taxonomists for standard genome sequencing and annotation.</title>
        <authorList>
            <consortium name="The Broad Institute Genomics Platform"/>
            <consortium name="The Broad Institute Genome Sequencing Center for Infectious Disease"/>
            <person name="Wu L."/>
            <person name="Ma J."/>
        </authorList>
    </citation>
    <scope>NUCLEOTIDE SEQUENCE [LARGE SCALE GENOMIC DNA]</scope>
    <source>
        <strain evidence="7">KCTC 42662</strain>
    </source>
</reference>
<dbReference type="InterPro" id="IPR000595">
    <property type="entry name" value="cNMP-bd_dom"/>
</dbReference>
<organism evidence="6 7">
    <name type="scientific">Sphingobacterium suaedae</name>
    <dbReference type="NCBI Taxonomy" id="1686402"/>
    <lineage>
        <taxon>Bacteria</taxon>
        <taxon>Pseudomonadati</taxon>
        <taxon>Bacteroidota</taxon>
        <taxon>Sphingobacteriia</taxon>
        <taxon>Sphingobacteriales</taxon>
        <taxon>Sphingobacteriaceae</taxon>
        <taxon>Sphingobacterium</taxon>
    </lineage>
</organism>
<dbReference type="Proteomes" id="UP001597545">
    <property type="component" value="Unassembled WGS sequence"/>
</dbReference>
<dbReference type="SMART" id="SM00419">
    <property type="entry name" value="HTH_CRP"/>
    <property type="match status" value="1"/>
</dbReference>
<keyword evidence="2" id="KW-0238">DNA-binding</keyword>
<dbReference type="InterPro" id="IPR036390">
    <property type="entry name" value="WH_DNA-bd_sf"/>
</dbReference>
<evidence type="ECO:0000256" key="3">
    <source>
        <dbReference type="ARBA" id="ARBA00023163"/>
    </source>
</evidence>
<proteinExistence type="predicted"/>
<dbReference type="SUPFAM" id="SSF46785">
    <property type="entry name" value="Winged helix' DNA-binding domain"/>
    <property type="match status" value="1"/>
</dbReference>
<keyword evidence="3" id="KW-0804">Transcription</keyword>
<gene>
    <name evidence="6" type="ORF">ACFSR5_09490</name>
</gene>
<evidence type="ECO:0000259" key="5">
    <source>
        <dbReference type="PROSITE" id="PS51063"/>
    </source>
</evidence>
<dbReference type="SUPFAM" id="SSF51206">
    <property type="entry name" value="cAMP-binding domain-like"/>
    <property type="match status" value="1"/>
</dbReference>
<dbReference type="Pfam" id="PF00027">
    <property type="entry name" value="cNMP_binding"/>
    <property type="match status" value="1"/>
</dbReference>
<evidence type="ECO:0000256" key="1">
    <source>
        <dbReference type="ARBA" id="ARBA00023015"/>
    </source>
</evidence>
<dbReference type="CDD" id="cd00038">
    <property type="entry name" value="CAP_ED"/>
    <property type="match status" value="1"/>
</dbReference>
<dbReference type="SMART" id="SM00100">
    <property type="entry name" value="cNMP"/>
    <property type="match status" value="1"/>
</dbReference>
<keyword evidence="7" id="KW-1185">Reference proteome</keyword>
<dbReference type="InterPro" id="IPR036388">
    <property type="entry name" value="WH-like_DNA-bd_sf"/>
</dbReference>
<keyword evidence="1" id="KW-0805">Transcription regulation</keyword>
<protein>
    <submittedName>
        <fullName evidence="6">Crp/Fnr family transcriptional regulator</fullName>
    </submittedName>
</protein>
<dbReference type="InterPro" id="IPR012318">
    <property type="entry name" value="HTH_CRP"/>
</dbReference>
<dbReference type="Gene3D" id="2.60.120.10">
    <property type="entry name" value="Jelly Rolls"/>
    <property type="match status" value="1"/>
</dbReference>
<comment type="caution">
    <text evidence="6">The sequence shown here is derived from an EMBL/GenBank/DDBJ whole genome shotgun (WGS) entry which is preliminary data.</text>
</comment>
<sequence length="229" mass="26013">MKKKLKTCDHSCFMCQHVLHDWYTQVDRNRTVVKIRKGQQFISEGDTVRGVYFVLSGAIKVHRRWGDKEMIVRFAKKGDIVGHRGVTSGKGAYPISATALEATELCFLDLDFFMLSLRLHASLSYQLMLFYADELQWSEQKMYNAAHLSVKSRLAYSLLLLRGLFGREEPDGFIGLILSKTDLAAYIGTTYETVYRAMGELEVEGLIALAGKKIFVCRPDLLQALLEKC</sequence>
<dbReference type="PANTHER" id="PTHR24567:SF74">
    <property type="entry name" value="HTH-TYPE TRANSCRIPTIONAL REGULATOR ARCR"/>
    <property type="match status" value="1"/>
</dbReference>
<dbReference type="PANTHER" id="PTHR24567">
    <property type="entry name" value="CRP FAMILY TRANSCRIPTIONAL REGULATORY PROTEIN"/>
    <property type="match status" value="1"/>
</dbReference>